<name>A0A6C0FBA4_9ZZZZ</name>
<dbReference type="AlphaFoldDB" id="A0A6C0FBA4"/>
<protein>
    <recommendedName>
        <fullName evidence="2">NET domain-containing protein</fullName>
    </recommendedName>
</protein>
<sequence length="112" mass="13031">MDIKKQIHNKLATINDSIISNLIFTFIKENNIAYSENKNGIFFNVSLLDDKLANELLEYINTISKTNNISEIDQIIVPENKKPMPKKKKEKKNYKNHNIDKLESTILSFSFQ</sequence>
<proteinExistence type="predicted"/>
<accession>A0A6C0FBA4</accession>
<dbReference type="EMBL" id="MN738838">
    <property type="protein sequence ID" value="QHT38958.1"/>
    <property type="molecule type" value="Genomic_DNA"/>
</dbReference>
<evidence type="ECO:0000313" key="1">
    <source>
        <dbReference type="EMBL" id="QHT38958.1"/>
    </source>
</evidence>
<organism evidence="1">
    <name type="scientific">viral metagenome</name>
    <dbReference type="NCBI Taxonomy" id="1070528"/>
    <lineage>
        <taxon>unclassified sequences</taxon>
        <taxon>metagenomes</taxon>
        <taxon>organismal metagenomes</taxon>
    </lineage>
</organism>
<reference evidence="1" key="1">
    <citation type="journal article" date="2020" name="Nature">
        <title>Giant virus diversity and host interactions through global metagenomics.</title>
        <authorList>
            <person name="Schulz F."/>
            <person name="Roux S."/>
            <person name="Paez-Espino D."/>
            <person name="Jungbluth S."/>
            <person name="Walsh D.A."/>
            <person name="Denef V.J."/>
            <person name="McMahon K.D."/>
            <person name="Konstantinidis K.T."/>
            <person name="Eloe-Fadrosh E.A."/>
            <person name="Kyrpides N.C."/>
            <person name="Woyke T."/>
        </authorList>
    </citation>
    <scope>NUCLEOTIDE SEQUENCE</scope>
    <source>
        <strain evidence="1">GVMAG-S-ERX556126-94</strain>
    </source>
</reference>
<evidence type="ECO:0008006" key="2">
    <source>
        <dbReference type="Google" id="ProtNLM"/>
    </source>
</evidence>